<accession>A0ABW4WVC9</accession>
<evidence type="ECO:0000313" key="3">
    <source>
        <dbReference type="EMBL" id="MFD2066592.1"/>
    </source>
</evidence>
<dbReference type="InterPro" id="IPR017853">
    <property type="entry name" value="GH"/>
</dbReference>
<dbReference type="Pfam" id="PF07691">
    <property type="entry name" value="PA14"/>
    <property type="match status" value="1"/>
</dbReference>
<evidence type="ECO:0000259" key="2">
    <source>
        <dbReference type="PROSITE" id="PS51820"/>
    </source>
</evidence>
<dbReference type="Gene3D" id="2.60.120.1560">
    <property type="match status" value="1"/>
</dbReference>
<comment type="caution">
    <text evidence="3">The sequence shown here is derived from an EMBL/GenBank/DDBJ whole genome shotgun (WGS) entry which is preliminary data.</text>
</comment>
<gene>
    <name evidence="3" type="ORF">ACFSKU_06825</name>
</gene>
<dbReference type="PROSITE" id="PS51820">
    <property type="entry name" value="PA14"/>
    <property type="match status" value="1"/>
</dbReference>
<dbReference type="Proteomes" id="UP001597369">
    <property type="component" value="Unassembled WGS sequence"/>
</dbReference>
<dbReference type="RefSeq" id="WP_377469437.1">
    <property type="nucleotide sequence ID" value="NZ_JBHUHV010000021.1"/>
</dbReference>
<keyword evidence="1" id="KW-0732">Signal</keyword>
<keyword evidence="4" id="KW-1185">Reference proteome</keyword>
<dbReference type="PANTHER" id="PTHR46769:SF2">
    <property type="entry name" value="FIBROCYSTIN-L ISOFORM 2 PRECURSOR-RELATED"/>
    <property type="match status" value="1"/>
</dbReference>
<evidence type="ECO:0000313" key="4">
    <source>
        <dbReference type="Proteomes" id="UP001597369"/>
    </source>
</evidence>
<dbReference type="Pfam" id="PF18962">
    <property type="entry name" value="Por_Secre_tail"/>
    <property type="match status" value="1"/>
</dbReference>
<protein>
    <submittedName>
        <fullName evidence="3">PA14 domain-containing protein</fullName>
    </submittedName>
</protein>
<dbReference type="InterPro" id="IPR037524">
    <property type="entry name" value="PA14/GLEYA"/>
</dbReference>
<dbReference type="SMART" id="SM00758">
    <property type="entry name" value="PA14"/>
    <property type="match status" value="1"/>
</dbReference>
<dbReference type="EMBL" id="JBHUHV010000021">
    <property type="protein sequence ID" value="MFD2066592.1"/>
    <property type="molecule type" value="Genomic_DNA"/>
</dbReference>
<evidence type="ECO:0000256" key="1">
    <source>
        <dbReference type="ARBA" id="ARBA00022729"/>
    </source>
</evidence>
<dbReference type="InterPro" id="IPR026444">
    <property type="entry name" value="Secre_tail"/>
</dbReference>
<feature type="non-terminal residue" evidence="3">
    <location>
        <position position="1"/>
    </location>
</feature>
<reference evidence="4" key="1">
    <citation type="journal article" date="2019" name="Int. J. Syst. Evol. Microbiol.">
        <title>The Global Catalogue of Microorganisms (GCM) 10K type strain sequencing project: providing services to taxonomists for standard genome sequencing and annotation.</title>
        <authorList>
            <consortium name="The Broad Institute Genomics Platform"/>
            <consortium name="The Broad Institute Genome Sequencing Center for Infectious Disease"/>
            <person name="Wu L."/>
            <person name="Ma J."/>
        </authorList>
    </citation>
    <scope>NUCLEOTIDE SEQUENCE [LARGE SCALE GENOMIC DNA]</scope>
    <source>
        <strain evidence="4">JCM 16545</strain>
    </source>
</reference>
<dbReference type="PANTHER" id="PTHR46769">
    <property type="entry name" value="POLYCYSTIC KIDNEY AND HEPATIC DISEASE 1 (AUTOSOMAL RECESSIVE)-LIKE 1"/>
    <property type="match status" value="1"/>
</dbReference>
<name>A0ABW4WVC9_9BACT</name>
<dbReference type="SUPFAM" id="SSF51445">
    <property type="entry name" value="(Trans)glycosidases"/>
    <property type="match status" value="1"/>
</dbReference>
<organism evidence="3 4">
    <name type="scientific">Pontibacter silvestris</name>
    <dbReference type="NCBI Taxonomy" id="2305183"/>
    <lineage>
        <taxon>Bacteria</taxon>
        <taxon>Pseudomonadati</taxon>
        <taxon>Bacteroidota</taxon>
        <taxon>Cytophagia</taxon>
        <taxon>Cytophagales</taxon>
        <taxon>Hymenobacteraceae</taxon>
        <taxon>Pontibacter</taxon>
    </lineage>
</organism>
<dbReference type="InterPro" id="IPR052387">
    <property type="entry name" value="Fibrocystin"/>
</dbReference>
<proteinExistence type="predicted"/>
<dbReference type="InterPro" id="IPR011658">
    <property type="entry name" value="PA14_dom"/>
</dbReference>
<dbReference type="NCBIfam" id="TIGR04183">
    <property type="entry name" value="Por_Secre_tail"/>
    <property type="match status" value="1"/>
</dbReference>
<sequence length="1088" mass="120102">VDITLEAPIAAEAIIIHKYGNSIPQKVQVFGHPTTQASTPVAQQQAIISFNALPRKKVGDSPFELVAISNNTITPITFASSDPAVASVVNISGKWFATVLTAGTAKISASQTGSTSFLAASTVDRTLTVEPEDEAMLTLLPEPSKKSGVLTLADYNLNYMYLPGPKPLEENYTKLFDGVLNEKIPLTWSTTLSPNFIWITFPEQMEMTLDKLRIYDGAGTFSPAIKFHYIKRDATKPGGIDWTRVPGPQFTGEKYMTWQEYALPNPLDIYAILIEFVNVVPGEIEIIGSWKPYQAAPYKHKEISINSALKTNGYIWNIQQPSGRPVDEAKMEAFKAFKGIRDYVDWTKIEKVKGEYTFEPASEGNWKYDMVYERLAKEGIDIHACLKNQTPWSIKEFGYTENNYEYAVAPWTKLSSSDPNYQADIARLRENPESYIYFSKAAFQYAARYGSNTALDPNLVKVASNQVKKIGLGYVKSIECNNETDASWHGRGRYMTPREYAYLLSVFYDGHMGTMGPGVGVKNADPNMLVVAGGIADNRPTYFQGVIDAWKEIRGYKADGTVNMACDIWNYHAYANNGGGQHMDGSHGLPPELSNMTTNIKDFLQIISEEGNDLPVWITEVGYAVNEGSQQALATPTRTKLQSHGDWTIRTLLFNIRNGIAETYFYQTYDESSYISNISKGIVDNRTYAACGLIEEIRNPDGANTYKRRPAASYMKQLQVFKDFIYQRTLSEDPFVDEYAFEGQKMFALAVPDMVGRTANYTLDLGGASQATIYRFADDAEEFEKEVVLTAGGKLTLTVSETPIFVVGAADNLIAAATPQCSATGSILREQWNNISGTTVASIPVLTTPSSTSQLTIFESPSNAGDNYGARIRGYVCPPQSGDYTFWIAGDDDCELWLSTNDDPDNKIKIAGLNGYTNSRQWNKYASQQSASVKLEANKRYYIEALHKEGKNTDYLAVAWTLPDGTMEAPIAGSRLSPFVAETEAVLAMNTSSTTNLASVNKTAELTAYPNPFTNEATLAFTVAESGEAALQVYDLQGRLVKELYQGSVEAGAAKSFTLKAEGLINGIYITRLVTGSKVLTQKIMLTK</sequence>
<dbReference type="SUPFAM" id="SSF56988">
    <property type="entry name" value="Anthrax protective antigen"/>
    <property type="match status" value="1"/>
</dbReference>
<dbReference type="Gene3D" id="3.20.20.80">
    <property type="entry name" value="Glycosidases"/>
    <property type="match status" value="1"/>
</dbReference>
<feature type="domain" description="PA14" evidence="2">
    <location>
        <begin position="822"/>
        <end position="975"/>
    </location>
</feature>